<dbReference type="GO" id="GO:0005829">
    <property type="term" value="C:cytosol"/>
    <property type="evidence" value="ECO:0007669"/>
    <property type="project" value="TreeGrafter"/>
</dbReference>
<dbReference type="SUPFAM" id="SSF46689">
    <property type="entry name" value="Homeodomain-like"/>
    <property type="match status" value="1"/>
</dbReference>
<evidence type="ECO:0000313" key="5">
    <source>
        <dbReference type="EMBL" id="CTQ43077.1"/>
    </source>
</evidence>
<protein>
    <submittedName>
        <fullName evidence="5">Virulence-regulating protein VirS</fullName>
    </submittedName>
</protein>
<dbReference type="AlphaFoldDB" id="A0A0M6Y056"/>
<dbReference type="GO" id="GO:0003700">
    <property type="term" value="F:DNA-binding transcription factor activity"/>
    <property type="evidence" value="ECO:0007669"/>
    <property type="project" value="InterPro"/>
</dbReference>
<dbReference type="OrthoDB" id="9805730at2"/>
<dbReference type="Gene3D" id="1.10.10.60">
    <property type="entry name" value="Homeodomain-like"/>
    <property type="match status" value="1"/>
</dbReference>
<evidence type="ECO:0000256" key="3">
    <source>
        <dbReference type="ARBA" id="ARBA00023163"/>
    </source>
</evidence>
<dbReference type="InterPro" id="IPR032687">
    <property type="entry name" value="AraC-type_N"/>
</dbReference>
<dbReference type="PROSITE" id="PS01124">
    <property type="entry name" value="HTH_ARAC_FAMILY_2"/>
    <property type="match status" value="1"/>
</dbReference>
<evidence type="ECO:0000259" key="4">
    <source>
        <dbReference type="PROSITE" id="PS01124"/>
    </source>
</evidence>
<name>A0A0M6Y056_9HYPH</name>
<reference evidence="6" key="1">
    <citation type="submission" date="2015-07" db="EMBL/GenBank/DDBJ databases">
        <authorList>
            <person name="Rodrigo-Torres Lidia"/>
            <person name="Arahal R.David."/>
        </authorList>
    </citation>
    <scope>NUCLEOTIDE SEQUENCE [LARGE SCALE GENOMIC DNA]</scope>
    <source>
        <strain evidence="6">CECT 4801</strain>
    </source>
</reference>
<dbReference type="InterPro" id="IPR020449">
    <property type="entry name" value="Tscrpt_reg_AraC-type_HTH"/>
</dbReference>
<sequence length="341" mass="37486">MPTGATIIAGALSGLQSMLIDKGLEPAALGRQSGVPVDAWHDAHFEIPLYAFVEIYEHGAAMLGQPGIGWQSGPRLNLHDLGELGEALLTASTVGSALRTFERFIKFIQSETDLQLTVEDGVATLTYRILNPDIWPRRQDAEFTLSVLTELIRRGAGPNWQPDLICFEHTAARPLSIWAETAGSFCLFDCETNALSFPEKVLSASMPRDSGGGHRNALASLSEALANKARTKSLTARTRTAIYEGLGAGTSDQEAVARRLGLSRRSLHRHLGEEGLRFSTLLDDCRYRIARHALVDTSHSLAQIAFELDYSDQTAFERAFKRKTGMTPKQYRQSYGRTPAR</sequence>
<keyword evidence="3" id="KW-0804">Transcription</keyword>
<accession>A0A0M6Y056</accession>
<organism evidence="5 6">
    <name type="scientific">Roseibium aggregatum</name>
    <dbReference type="NCBI Taxonomy" id="187304"/>
    <lineage>
        <taxon>Bacteria</taxon>
        <taxon>Pseudomonadati</taxon>
        <taxon>Pseudomonadota</taxon>
        <taxon>Alphaproteobacteria</taxon>
        <taxon>Hyphomicrobiales</taxon>
        <taxon>Stappiaceae</taxon>
        <taxon>Roseibium</taxon>
    </lineage>
</organism>
<dbReference type="Pfam" id="PF12833">
    <property type="entry name" value="HTH_18"/>
    <property type="match status" value="1"/>
</dbReference>
<proteinExistence type="predicted"/>
<dbReference type="PANTHER" id="PTHR47894">
    <property type="entry name" value="HTH-TYPE TRANSCRIPTIONAL REGULATOR GADX"/>
    <property type="match status" value="1"/>
</dbReference>
<dbReference type="STRING" id="187304.B0E33_22625"/>
<feature type="domain" description="HTH araC/xylS-type" evidence="4">
    <location>
        <begin position="236"/>
        <end position="334"/>
    </location>
</feature>
<dbReference type="GO" id="GO:0000976">
    <property type="term" value="F:transcription cis-regulatory region binding"/>
    <property type="evidence" value="ECO:0007669"/>
    <property type="project" value="TreeGrafter"/>
</dbReference>
<dbReference type="Proteomes" id="UP000048926">
    <property type="component" value="Unassembled WGS sequence"/>
</dbReference>
<evidence type="ECO:0000256" key="1">
    <source>
        <dbReference type="ARBA" id="ARBA00023015"/>
    </source>
</evidence>
<keyword evidence="2" id="KW-0238">DNA-binding</keyword>
<dbReference type="Pfam" id="PF12625">
    <property type="entry name" value="Arabinose_bd"/>
    <property type="match status" value="1"/>
</dbReference>
<dbReference type="PRINTS" id="PR00032">
    <property type="entry name" value="HTHARAC"/>
</dbReference>
<dbReference type="SMART" id="SM00342">
    <property type="entry name" value="HTH_ARAC"/>
    <property type="match status" value="1"/>
</dbReference>
<evidence type="ECO:0000256" key="2">
    <source>
        <dbReference type="ARBA" id="ARBA00023125"/>
    </source>
</evidence>
<dbReference type="InterPro" id="IPR018060">
    <property type="entry name" value="HTH_AraC"/>
</dbReference>
<evidence type="ECO:0000313" key="6">
    <source>
        <dbReference type="Proteomes" id="UP000048926"/>
    </source>
</evidence>
<dbReference type="PANTHER" id="PTHR47894:SF4">
    <property type="entry name" value="HTH-TYPE TRANSCRIPTIONAL REGULATOR GADX"/>
    <property type="match status" value="1"/>
</dbReference>
<keyword evidence="1" id="KW-0805">Transcription regulation</keyword>
<dbReference type="EMBL" id="CXST01000001">
    <property type="protein sequence ID" value="CTQ43077.1"/>
    <property type="molecule type" value="Genomic_DNA"/>
</dbReference>
<dbReference type="RefSeq" id="WP_055655172.1">
    <property type="nucleotide sequence ID" value="NZ_CXST01000001.1"/>
</dbReference>
<gene>
    <name evidence="5" type="primary">virS_1</name>
    <name evidence="5" type="ORF">LAL4801_01514</name>
</gene>
<dbReference type="InterPro" id="IPR009057">
    <property type="entry name" value="Homeodomain-like_sf"/>
</dbReference>
<keyword evidence="6" id="KW-1185">Reference proteome</keyword>